<dbReference type="EMBL" id="MZGV01000003">
    <property type="protein sequence ID" value="OPJ64618.1"/>
    <property type="molecule type" value="Genomic_DNA"/>
</dbReference>
<dbReference type="STRING" id="1450648.CLORY_04870"/>
<evidence type="ECO:0000256" key="5">
    <source>
        <dbReference type="ARBA" id="ARBA00023136"/>
    </source>
</evidence>
<evidence type="ECO:0000259" key="8">
    <source>
        <dbReference type="Pfam" id="PF02687"/>
    </source>
</evidence>
<comment type="subcellular location">
    <subcellularLocation>
        <location evidence="1">Cell membrane</location>
        <topology evidence="1">Multi-pass membrane protein</topology>
    </subcellularLocation>
</comment>
<dbReference type="GO" id="GO:0022857">
    <property type="term" value="F:transmembrane transporter activity"/>
    <property type="evidence" value="ECO:0007669"/>
    <property type="project" value="TreeGrafter"/>
</dbReference>
<sequence length="876" mass="98850">MKIINEYTLQQIKKNKRHTISILVAIVIASALLFSLCTFIYSYWQSKIAMTIAQTGNWHGELFDSIKGDKLQKVIDHPEVESAMVKGTWITAKLTNSKLPYLLIRDGDKNFWKDMNLKNTLTKGRLPEKDGEIVIAKQFFSDNPAYHIGDKLSLPVGKRMVGDKIVDVNDYKHDDETFLSTGSRTYTIVGMLDVSSLSAYPGYITMGYLDVNKIQANDELTVYMRLFHLGKIYEVLPELAKNTGLKQDTRGQYGIKYNTPLLSLYGISENHAVSAQMILIIAIVSILLLLVMGTFILIIYNAFSLSANSRIKELSILKSIGATPIQIKNSVLYEGFLLWLIQSPIGILVGLLFTKIIFSNMNRILSVTDNYKKMDLSFSWYVVMIALAISLITVLVSASIPARKMAKIPAVEGISQMTSGKKKLRDHKLLQKLFHIEGELAGRQFQANKKSLRTAIISLSLCFILIASYANIITIYQLAQSKNREITKYDMSLDLNLMDTPNQTMVKNILSIPEIKKSVVHRQVLVTTNVAATQQSDKFVAAGGFNSVDKNKYYVSKDKDNYKIEVCLVGLSDESFHSYCKQIGINASQYYKKENCRGILYDSTYHLAPGAKEIQKLPMLNLRKDSTLRLSEKVYDGTDGNYEFNAIVGDVTQKEPGALSMSRYSVALVFPMNKYKKIISNFNPERELEANRMTMDFIVGKDNSKMVKDKIYKICNTYVGSQDFSIWTLLEEQENEAIRQQAISVAIYAIALMFGIIGIFNAYSTISNNLQIHKRDYAMLRSVGLTPGGLNRMLFLEGLLFAFSPLLVSIPFIVLICWYMLKLTLISWNEYLAVFPGRTIFIYIGCMLLSIILAYAFSARSVKKGNIIETIQNQII</sequence>
<evidence type="ECO:0000256" key="1">
    <source>
        <dbReference type="ARBA" id="ARBA00004651"/>
    </source>
</evidence>
<evidence type="ECO:0000313" key="10">
    <source>
        <dbReference type="Proteomes" id="UP000190080"/>
    </source>
</evidence>
<dbReference type="InterPro" id="IPR050250">
    <property type="entry name" value="Macrolide_Exporter_MacB"/>
</dbReference>
<keyword evidence="10" id="KW-1185">Reference proteome</keyword>
<dbReference type="Pfam" id="PF02687">
    <property type="entry name" value="FtsX"/>
    <property type="match status" value="2"/>
</dbReference>
<evidence type="ECO:0000256" key="6">
    <source>
        <dbReference type="ARBA" id="ARBA00038076"/>
    </source>
</evidence>
<keyword evidence="2" id="KW-1003">Cell membrane</keyword>
<name>A0A1V4IX41_9CLOT</name>
<dbReference type="AlphaFoldDB" id="A0A1V4IX41"/>
<organism evidence="9 10">
    <name type="scientific">Clostridium oryzae</name>
    <dbReference type="NCBI Taxonomy" id="1450648"/>
    <lineage>
        <taxon>Bacteria</taxon>
        <taxon>Bacillati</taxon>
        <taxon>Bacillota</taxon>
        <taxon>Clostridia</taxon>
        <taxon>Eubacteriales</taxon>
        <taxon>Clostridiaceae</taxon>
        <taxon>Clostridium</taxon>
    </lineage>
</organism>
<evidence type="ECO:0000256" key="3">
    <source>
        <dbReference type="ARBA" id="ARBA00022692"/>
    </source>
</evidence>
<evidence type="ECO:0000256" key="7">
    <source>
        <dbReference type="SAM" id="Phobius"/>
    </source>
</evidence>
<protein>
    <submittedName>
        <fullName evidence="9">FtsX-like permease family protein</fullName>
    </submittedName>
</protein>
<dbReference type="PANTHER" id="PTHR30572">
    <property type="entry name" value="MEMBRANE COMPONENT OF TRANSPORTER-RELATED"/>
    <property type="match status" value="1"/>
</dbReference>
<keyword evidence="4 7" id="KW-1133">Transmembrane helix</keyword>
<dbReference type="RefSeq" id="WP_079421940.1">
    <property type="nucleotide sequence ID" value="NZ_MZGV01000003.1"/>
</dbReference>
<feature type="transmembrane region" description="Helical" evidence="7">
    <location>
        <begin position="277"/>
        <end position="303"/>
    </location>
</feature>
<dbReference type="GO" id="GO:0005886">
    <property type="term" value="C:plasma membrane"/>
    <property type="evidence" value="ECO:0007669"/>
    <property type="project" value="UniProtKB-SubCell"/>
</dbReference>
<feature type="transmembrane region" description="Helical" evidence="7">
    <location>
        <begin position="745"/>
        <end position="766"/>
    </location>
</feature>
<dbReference type="Proteomes" id="UP000190080">
    <property type="component" value="Unassembled WGS sequence"/>
</dbReference>
<reference evidence="9 10" key="1">
    <citation type="submission" date="2017-03" db="EMBL/GenBank/DDBJ databases">
        <title>Genome sequence of Clostridium oryzae DSM 28571.</title>
        <authorList>
            <person name="Poehlein A."/>
            <person name="Daniel R."/>
        </authorList>
    </citation>
    <scope>NUCLEOTIDE SEQUENCE [LARGE SCALE GENOMIC DNA]</scope>
    <source>
        <strain evidence="9 10">DSM 28571</strain>
    </source>
</reference>
<feature type="domain" description="ABC3 transporter permease C-terminal" evidence="8">
    <location>
        <begin position="749"/>
        <end position="865"/>
    </location>
</feature>
<evidence type="ECO:0000256" key="4">
    <source>
        <dbReference type="ARBA" id="ARBA00022989"/>
    </source>
</evidence>
<accession>A0A1V4IX41</accession>
<feature type="domain" description="ABC3 transporter permease C-terminal" evidence="8">
    <location>
        <begin position="286"/>
        <end position="409"/>
    </location>
</feature>
<feature type="transmembrane region" description="Helical" evidence="7">
    <location>
        <begin position="841"/>
        <end position="858"/>
    </location>
</feature>
<dbReference type="OrthoDB" id="9793166at2"/>
<comment type="caution">
    <text evidence="9">The sequence shown here is derived from an EMBL/GenBank/DDBJ whole genome shotgun (WGS) entry which is preliminary data.</text>
</comment>
<evidence type="ECO:0000256" key="2">
    <source>
        <dbReference type="ARBA" id="ARBA00022475"/>
    </source>
</evidence>
<feature type="transmembrane region" description="Helical" evidence="7">
    <location>
        <begin position="455"/>
        <end position="479"/>
    </location>
</feature>
<gene>
    <name evidence="9" type="ORF">CLORY_04870</name>
</gene>
<feature type="transmembrane region" description="Helical" evidence="7">
    <location>
        <begin position="799"/>
        <end position="821"/>
    </location>
</feature>
<keyword evidence="3 7" id="KW-0812">Transmembrane</keyword>
<proteinExistence type="inferred from homology"/>
<feature type="transmembrane region" description="Helical" evidence="7">
    <location>
        <begin position="336"/>
        <end position="358"/>
    </location>
</feature>
<feature type="transmembrane region" description="Helical" evidence="7">
    <location>
        <begin position="20"/>
        <end position="44"/>
    </location>
</feature>
<feature type="transmembrane region" description="Helical" evidence="7">
    <location>
        <begin position="378"/>
        <end position="398"/>
    </location>
</feature>
<comment type="similarity">
    <text evidence="6">Belongs to the ABC-4 integral membrane protein family.</text>
</comment>
<keyword evidence="5 7" id="KW-0472">Membrane</keyword>
<dbReference type="PANTHER" id="PTHR30572:SF4">
    <property type="entry name" value="ABC TRANSPORTER PERMEASE YTRF"/>
    <property type="match status" value="1"/>
</dbReference>
<evidence type="ECO:0000313" key="9">
    <source>
        <dbReference type="EMBL" id="OPJ64618.1"/>
    </source>
</evidence>
<dbReference type="InterPro" id="IPR003838">
    <property type="entry name" value="ABC3_permease_C"/>
</dbReference>